<dbReference type="CDD" id="cd04301">
    <property type="entry name" value="NAT_SF"/>
    <property type="match status" value="1"/>
</dbReference>
<sequence>MPVLVAELGQGAFFADRLARQADGRGMLLVAWHRRRPVGDVYLWWERAEEPELQIFLPGTPLLTHLEVHVDHRARGTGTALVAAAERELGRRGHRAVALAVELGNIRAGRLYQRLGYRDWPHPPIRCYSLTDGRGRREAEICRILVKALAGRP</sequence>
<dbReference type="InterPro" id="IPR050680">
    <property type="entry name" value="YpeA/RimI_acetyltransf"/>
</dbReference>
<dbReference type="AlphaFoldDB" id="A0A1Q8CPT2"/>
<dbReference type="EMBL" id="MSIE01000030">
    <property type="protein sequence ID" value="OLF16373.1"/>
    <property type="molecule type" value="Genomic_DNA"/>
</dbReference>
<accession>A0A1Q8CPT2</accession>
<gene>
    <name evidence="4" type="ORF">BU204_16975</name>
</gene>
<evidence type="ECO:0000256" key="1">
    <source>
        <dbReference type="ARBA" id="ARBA00022679"/>
    </source>
</evidence>
<dbReference type="InterPro" id="IPR016181">
    <property type="entry name" value="Acyl_CoA_acyltransferase"/>
</dbReference>
<dbReference type="PANTHER" id="PTHR43420">
    <property type="entry name" value="ACETYLTRANSFERASE"/>
    <property type="match status" value="1"/>
</dbReference>
<evidence type="ECO:0000313" key="4">
    <source>
        <dbReference type="EMBL" id="OLF16373.1"/>
    </source>
</evidence>
<evidence type="ECO:0000256" key="2">
    <source>
        <dbReference type="ARBA" id="ARBA00023315"/>
    </source>
</evidence>
<organism evidence="4 5">
    <name type="scientific">Actinophytocola xanthii</name>
    <dbReference type="NCBI Taxonomy" id="1912961"/>
    <lineage>
        <taxon>Bacteria</taxon>
        <taxon>Bacillati</taxon>
        <taxon>Actinomycetota</taxon>
        <taxon>Actinomycetes</taxon>
        <taxon>Pseudonocardiales</taxon>
        <taxon>Pseudonocardiaceae</taxon>
    </lineage>
</organism>
<dbReference type="InterPro" id="IPR000182">
    <property type="entry name" value="GNAT_dom"/>
</dbReference>
<dbReference type="SUPFAM" id="SSF55729">
    <property type="entry name" value="Acyl-CoA N-acyltransferases (Nat)"/>
    <property type="match status" value="1"/>
</dbReference>
<dbReference type="PANTHER" id="PTHR43420:SF12">
    <property type="entry name" value="N-ACETYLTRANSFERASE DOMAIN-CONTAINING PROTEIN"/>
    <property type="match status" value="1"/>
</dbReference>
<dbReference type="GO" id="GO:0016747">
    <property type="term" value="F:acyltransferase activity, transferring groups other than amino-acyl groups"/>
    <property type="evidence" value="ECO:0007669"/>
    <property type="project" value="InterPro"/>
</dbReference>
<reference evidence="4 5" key="1">
    <citation type="submission" date="2016-12" db="EMBL/GenBank/DDBJ databases">
        <title>The draft genome sequence of Actinophytocola sp. 11-183.</title>
        <authorList>
            <person name="Wang W."/>
            <person name="Yuan L."/>
        </authorList>
    </citation>
    <scope>NUCLEOTIDE SEQUENCE [LARGE SCALE GENOMIC DNA]</scope>
    <source>
        <strain evidence="4 5">11-183</strain>
    </source>
</reference>
<keyword evidence="1" id="KW-0808">Transferase</keyword>
<keyword evidence="2" id="KW-0012">Acyltransferase</keyword>
<protein>
    <recommendedName>
        <fullName evidence="3">N-acetyltransferase domain-containing protein</fullName>
    </recommendedName>
</protein>
<dbReference type="Pfam" id="PF00583">
    <property type="entry name" value="Acetyltransf_1"/>
    <property type="match status" value="1"/>
</dbReference>
<evidence type="ECO:0000259" key="3">
    <source>
        <dbReference type="PROSITE" id="PS51186"/>
    </source>
</evidence>
<comment type="caution">
    <text evidence="4">The sequence shown here is derived from an EMBL/GenBank/DDBJ whole genome shotgun (WGS) entry which is preliminary data.</text>
</comment>
<evidence type="ECO:0000313" key="5">
    <source>
        <dbReference type="Proteomes" id="UP000185596"/>
    </source>
</evidence>
<keyword evidence="5" id="KW-1185">Reference proteome</keyword>
<dbReference type="PROSITE" id="PS51186">
    <property type="entry name" value="GNAT"/>
    <property type="match status" value="1"/>
</dbReference>
<feature type="domain" description="N-acetyltransferase" evidence="3">
    <location>
        <begin position="1"/>
        <end position="140"/>
    </location>
</feature>
<name>A0A1Q8CPT2_9PSEU</name>
<dbReference type="Proteomes" id="UP000185596">
    <property type="component" value="Unassembled WGS sequence"/>
</dbReference>
<proteinExistence type="predicted"/>
<dbReference type="Gene3D" id="3.40.630.30">
    <property type="match status" value="1"/>
</dbReference>